<dbReference type="AlphaFoldDB" id="A0A975ZN71"/>
<dbReference type="EMBL" id="FNYY01000005">
    <property type="protein sequence ID" value="SEJ39004.1"/>
    <property type="molecule type" value="Genomic_DNA"/>
</dbReference>
<feature type="region of interest" description="Disordered" evidence="1">
    <location>
        <begin position="94"/>
        <end position="113"/>
    </location>
</feature>
<keyword evidence="3" id="KW-1185">Reference proteome</keyword>
<evidence type="ECO:0000313" key="2">
    <source>
        <dbReference type="EMBL" id="SEJ39004.1"/>
    </source>
</evidence>
<evidence type="ECO:0008006" key="4">
    <source>
        <dbReference type="Google" id="ProtNLM"/>
    </source>
</evidence>
<protein>
    <recommendedName>
        <fullName evidence="4">Antifreeze protein</fullName>
    </recommendedName>
</protein>
<name>A0A975ZN71_9RHOB</name>
<dbReference type="GeneID" id="80818160"/>
<reference evidence="2 3" key="1">
    <citation type="submission" date="2016-10" db="EMBL/GenBank/DDBJ databases">
        <authorList>
            <person name="Varghese N."/>
            <person name="Submissions S."/>
        </authorList>
    </citation>
    <scope>NUCLEOTIDE SEQUENCE [LARGE SCALE GENOMIC DNA]</scope>
    <source>
        <strain evidence="2 3">FF3</strain>
    </source>
</reference>
<gene>
    <name evidence="2" type="ORF">SAMN04487940_105194</name>
</gene>
<accession>A0A975ZN71</accession>
<proteinExistence type="predicted"/>
<comment type="caution">
    <text evidence="2">The sequence shown here is derived from an EMBL/GenBank/DDBJ whole genome shotgun (WGS) entry which is preliminary data.</text>
</comment>
<evidence type="ECO:0000313" key="3">
    <source>
        <dbReference type="Proteomes" id="UP000182932"/>
    </source>
</evidence>
<dbReference type="RefSeq" id="WP_074836304.1">
    <property type="nucleotide sequence ID" value="NZ_CATLQZ010000008.1"/>
</dbReference>
<organism evidence="2 3">
    <name type="scientific">Marinovum algicola</name>
    <dbReference type="NCBI Taxonomy" id="42444"/>
    <lineage>
        <taxon>Bacteria</taxon>
        <taxon>Pseudomonadati</taxon>
        <taxon>Pseudomonadota</taxon>
        <taxon>Alphaproteobacteria</taxon>
        <taxon>Rhodobacterales</taxon>
        <taxon>Roseobacteraceae</taxon>
        <taxon>Marinovum</taxon>
    </lineage>
</organism>
<dbReference type="Proteomes" id="UP000182932">
    <property type="component" value="Unassembled WGS sequence"/>
</dbReference>
<evidence type="ECO:0000256" key="1">
    <source>
        <dbReference type="SAM" id="MobiDB-lite"/>
    </source>
</evidence>
<sequence length="113" mass="11814">MQTGLKQALDSWNACLAMGALAAQAQCVIAYRSLGMFGGWSVARDETTRMFTEKPAAFFEANLAAALALASGQRPEQVTLAWVAPLSDAVGDNRSRLAKRGPAGPGALFGNLA</sequence>